<gene>
    <name evidence="2" type="ORF">LPW39_22660</name>
</gene>
<accession>A0AAW4Y3R2</accession>
<dbReference type="InterPro" id="IPR018114">
    <property type="entry name" value="TRYPSIN_HIS"/>
</dbReference>
<dbReference type="InterPro" id="IPR009003">
    <property type="entry name" value="Peptidase_S1_PA"/>
</dbReference>
<organism evidence="2 3">
    <name type="scientific">Comamonas koreensis</name>
    <dbReference type="NCBI Taxonomy" id="160825"/>
    <lineage>
        <taxon>Bacteria</taxon>
        <taxon>Pseudomonadati</taxon>
        <taxon>Pseudomonadota</taxon>
        <taxon>Betaproteobacteria</taxon>
        <taxon>Burkholderiales</taxon>
        <taxon>Comamonadaceae</taxon>
        <taxon>Comamonas</taxon>
    </lineage>
</organism>
<dbReference type="AlphaFoldDB" id="A0AAW4Y3R2"/>
<dbReference type="GO" id="GO:0006508">
    <property type="term" value="P:proteolysis"/>
    <property type="evidence" value="ECO:0007669"/>
    <property type="project" value="InterPro"/>
</dbReference>
<sequence>MSCRIVFRLGSALSRHWLRLVPVLVVAGASGWAQASWQVEARSMPASPSTALTRQAAALSAPDVVPVVLPPWQGSKALVPDEGGVRQIGVARALGALDTAEKVASLLQWEALPSGQQVAAVQWMAPDAYGLRLGVEFAALPAVAVFRLYASPEASVSYEVTGAALLERLVADAQTGKRTWWTPDVGPAPVLEILLPATLAPSRLQWAMPQVSQMVVPPNMAVTHVGEVLQLDDAVVLTEKRRPNACQGDVNCQDSLLDQRDAVIRIFYVNQGRTFQCTATLINNPRQDLTPYVLTAAHCVGDQAAASTLQTSWFYYSQSCDSSQLFAGHTEMYGAARWLASSSANDMTLLQLNEPPPAGALFAGWDATALLPGTAVAGLHHPHGDLMMFAAGTAEDDAACKVDNGSRRLDCSAQTQSDGGFYHVRWSQGGIEGGSSGSALFVDGRLTATLTGGDIWCAAQDGRVVYGRLDQALASFAAWLGAEVAVNSGMQQPVYRFQVLKTGGAFYTVSSQERDLVIAALSHDLVFDGIAFYASARAHARLVPVHRYFNPNVGAHFYTTSDAERQFVQTYLPRWNYDGIAWWSPAQPGDGVEPVYRAYQYVPGVHLYSLQVQARDAWLADTGLLYDGLAYYVWDAP</sequence>
<protein>
    <submittedName>
        <fullName evidence="2">Trypsin-like peptidase domain-containing protein</fullName>
    </submittedName>
</protein>
<dbReference type="Gene3D" id="2.40.10.10">
    <property type="entry name" value="Trypsin-like serine proteases"/>
    <property type="match status" value="2"/>
</dbReference>
<dbReference type="PROSITE" id="PS00134">
    <property type="entry name" value="TRYPSIN_HIS"/>
    <property type="match status" value="1"/>
</dbReference>
<dbReference type="Pfam" id="PF18885">
    <property type="entry name" value="DUF5648"/>
    <property type="match status" value="1"/>
</dbReference>
<keyword evidence="3" id="KW-1185">Reference proteome</keyword>
<name>A0AAW4Y3R2_9BURK</name>
<reference evidence="2 3" key="1">
    <citation type="submission" date="2021-11" db="EMBL/GenBank/DDBJ databases">
        <title>Genome sequence.</title>
        <authorList>
            <person name="Sun Q."/>
        </authorList>
    </citation>
    <scope>NUCLEOTIDE SEQUENCE [LARGE SCALE GENOMIC DNA]</scope>
    <source>
        <strain evidence="2 3">KCTC 12005</strain>
    </source>
</reference>
<dbReference type="PANTHER" id="PTHR36234">
    <property type="entry name" value="LYSYL ENDOPEPTIDASE"/>
    <property type="match status" value="1"/>
</dbReference>
<feature type="domain" description="DUF5648" evidence="1">
    <location>
        <begin position="493"/>
        <end position="634"/>
    </location>
</feature>
<proteinExistence type="predicted"/>
<dbReference type="GO" id="GO:0004252">
    <property type="term" value="F:serine-type endopeptidase activity"/>
    <property type="evidence" value="ECO:0007669"/>
    <property type="project" value="InterPro"/>
</dbReference>
<dbReference type="EMBL" id="JAJNCT010000034">
    <property type="protein sequence ID" value="MCD2167929.1"/>
    <property type="molecule type" value="Genomic_DNA"/>
</dbReference>
<comment type="caution">
    <text evidence="2">The sequence shown here is derived from an EMBL/GenBank/DDBJ whole genome shotgun (WGS) entry which is preliminary data.</text>
</comment>
<evidence type="ECO:0000313" key="3">
    <source>
        <dbReference type="Proteomes" id="UP001199260"/>
    </source>
</evidence>
<dbReference type="InterPro" id="IPR043708">
    <property type="entry name" value="DUF5648"/>
</dbReference>
<dbReference type="InterPro" id="IPR043504">
    <property type="entry name" value="Peptidase_S1_PA_chymotrypsin"/>
</dbReference>
<dbReference type="RefSeq" id="WP_230780847.1">
    <property type="nucleotide sequence ID" value="NZ_JAJNCT010000034.1"/>
</dbReference>
<dbReference type="SUPFAM" id="SSF50494">
    <property type="entry name" value="Trypsin-like serine proteases"/>
    <property type="match status" value="1"/>
</dbReference>
<dbReference type="Pfam" id="PF13365">
    <property type="entry name" value="Trypsin_2"/>
    <property type="match status" value="1"/>
</dbReference>
<evidence type="ECO:0000313" key="2">
    <source>
        <dbReference type="EMBL" id="MCD2167929.1"/>
    </source>
</evidence>
<evidence type="ECO:0000259" key="1">
    <source>
        <dbReference type="Pfam" id="PF18885"/>
    </source>
</evidence>
<dbReference type="Proteomes" id="UP001199260">
    <property type="component" value="Unassembled WGS sequence"/>
</dbReference>
<dbReference type="PANTHER" id="PTHR36234:SF5">
    <property type="entry name" value="LYSYL ENDOPEPTIDASE"/>
    <property type="match status" value="1"/>
</dbReference>